<sequence length="49" mass="5375">MNEYTEYPVLMWMLTIALLSVVLLGAVIPLVAGLTSLQVKRDSRKAGNV</sequence>
<dbReference type="EMBL" id="FNKB01000001">
    <property type="protein sequence ID" value="SDQ15425.1"/>
    <property type="molecule type" value="Genomic_DNA"/>
</dbReference>
<reference evidence="2 3" key="1">
    <citation type="submission" date="2016-10" db="EMBL/GenBank/DDBJ databases">
        <authorList>
            <person name="de Groot N.N."/>
        </authorList>
    </citation>
    <scope>NUCLEOTIDE SEQUENCE [LARGE SCALE GENOMIC DNA]</scope>
    <source>
        <strain evidence="2 3">DSM 22788</strain>
    </source>
</reference>
<feature type="transmembrane region" description="Helical" evidence="1">
    <location>
        <begin position="12"/>
        <end position="35"/>
    </location>
</feature>
<name>A0A1H0YJL3_9MICO</name>
<dbReference type="RefSeq" id="WP_155818997.1">
    <property type="nucleotide sequence ID" value="NZ_FNKB01000001.1"/>
</dbReference>
<keyword evidence="1" id="KW-0812">Transmembrane</keyword>
<evidence type="ECO:0000256" key="1">
    <source>
        <dbReference type="SAM" id="Phobius"/>
    </source>
</evidence>
<dbReference type="AlphaFoldDB" id="A0A1H0YJL3"/>
<keyword evidence="1" id="KW-0472">Membrane</keyword>
<dbReference type="Proteomes" id="UP000182690">
    <property type="component" value="Unassembled WGS sequence"/>
</dbReference>
<accession>A0A1H0YJL3</accession>
<gene>
    <name evidence="2" type="ORF">SAMN04488565_0941</name>
</gene>
<protein>
    <submittedName>
        <fullName evidence="2">Uncharacterized protein</fullName>
    </submittedName>
</protein>
<keyword evidence="1" id="KW-1133">Transmembrane helix</keyword>
<dbReference type="STRING" id="1079994.SAMN04488565_0941"/>
<organism evidence="2 3">
    <name type="scientific">Leucobacter chromiiresistens</name>
    <dbReference type="NCBI Taxonomy" id="1079994"/>
    <lineage>
        <taxon>Bacteria</taxon>
        <taxon>Bacillati</taxon>
        <taxon>Actinomycetota</taxon>
        <taxon>Actinomycetes</taxon>
        <taxon>Micrococcales</taxon>
        <taxon>Microbacteriaceae</taxon>
        <taxon>Leucobacter</taxon>
    </lineage>
</organism>
<evidence type="ECO:0000313" key="3">
    <source>
        <dbReference type="Proteomes" id="UP000182690"/>
    </source>
</evidence>
<evidence type="ECO:0000313" key="2">
    <source>
        <dbReference type="EMBL" id="SDQ15425.1"/>
    </source>
</evidence>
<proteinExistence type="predicted"/>